<gene>
    <name evidence="1" type="ORF">AHMF7605_10185</name>
</gene>
<proteinExistence type="predicted"/>
<dbReference type="EMBL" id="PYFT01000001">
    <property type="protein sequence ID" value="PSR53861.1"/>
    <property type="molecule type" value="Genomic_DNA"/>
</dbReference>
<reference evidence="1 2" key="1">
    <citation type="submission" date="2018-03" db="EMBL/GenBank/DDBJ databases">
        <title>Adhaeribacter sp. HMF7605 Genome sequencing and assembly.</title>
        <authorList>
            <person name="Kang H."/>
            <person name="Kang J."/>
            <person name="Cha I."/>
            <person name="Kim H."/>
            <person name="Joh K."/>
        </authorList>
    </citation>
    <scope>NUCLEOTIDE SEQUENCE [LARGE SCALE GENOMIC DNA]</scope>
    <source>
        <strain evidence="1 2">HMF7605</strain>
    </source>
</reference>
<name>A0A2T2YEC1_9BACT</name>
<sequence>MEYLKLAETDTYSLEINSPLSLVYLVFKKHISNGELRQTILKAIDVAQKYHSKHIMINSHHLDYVEMSDQHWLATEFPCLVATMPDHEMVPRRKIIGILPEESTRLLVGYTIIEKAQKFLKESRQVEIVIYTSLNAALLSIEPS</sequence>
<dbReference type="RefSeq" id="WP_106928922.1">
    <property type="nucleotide sequence ID" value="NZ_PYFT01000001.1"/>
</dbReference>
<evidence type="ECO:0000313" key="1">
    <source>
        <dbReference type="EMBL" id="PSR53861.1"/>
    </source>
</evidence>
<keyword evidence="2" id="KW-1185">Reference proteome</keyword>
<dbReference type="AlphaFoldDB" id="A0A2T2YEC1"/>
<protein>
    <submittedName>
        <fullName evidence="1">Uncharacterized protein</fullName>
    </submittedName>
</protein>
<dbReference type="Proteomes" id="UP000240357">
    <property type="component" value="Unassembled WGS sequence"/>
</dbReference>
<organism evidence="1 2">
    <name type="scientific">Adhaeribacter arboris</name>
    <dbReference type="NCBI Taxonomy" id="2072846"/>
    <lineage>
        <taxon>Bacteria</taxon>
        <taxon>Pseudomonadati</taxon>
        <taxon>Bacteroidota</taxon>
        <taxon>Cytophagia</taxon>
        <taxon>Cytophagales</taxon>
        <taxon>Hymenobacteraceae</taxon>
        <taxon>Adhaeribacter</taxon>
    </lineage>
</organism>
<accession>A0A2T2YEC1</accession>
<evidence type="ECO:0000313" key="2">
    <source>
        <dbReference type="Proteomes" id="UP000240357"/>
    </source>
</evidence>
<comment type="caution">
    <text evidence="1">The sequence shown here is derived from an EMBL/GenBank/DDBJ whole genome shotgun (WGS) entry which is preliminary data.</text>
</comment>